<keyword evidence="14" id="KW-1185">Reference proteome</keyword>
<evidence type="ECO:0000256" key="5">
    <source>
        <dbReference type="ARBA" id="ARBA00022692"/>
    </source>
</evidence>
<dbReference type="PANTHER" id="PTHR46041">
    <property type="entry name" value="MITOCHONDRIAL INNER MEMBRANE PROTEASE SUBUNIT 2"/>
    <property type="match status" value="1"/>
</dbReference>
<evidence type="ECO:0000313" key="13">
    <source>
        <dbReference type="EMBL" id="CAK0748900.1"/>
    </source>
</evidence>
<keyword evidence="10" id="KW-0472">Membrane</keyword>
<evidence type="ECO:0000256" key="6">
    <source>
        <dbReference type="ARBA" id="ARBA00022792"/>
    </source>
</evidence>
<dbReference type="Gene3D" id="2.10.109.10">
    <property type="entry name" value="Umud Fragment, subunit A"/>
    <property type="match status" value="1"/>
</dbReference>
<evidence type="ECO:0000256" key="1">
    <source>
        <dbReference type="ARBA" id="ARBA00004434"/>
    </source>
</evidence>
<organism evidence="13 14">
    <name type="scientific">Coccomyxa viridis</name>
    <dbReference type="NCBI Taxonomy" id="1274662"/>
    <lineage>
        <taxon>Eukaryota</taxon>
        <taxon>Viridiplantae</taxon>
        <taxon>Chlorophyta</taxon>
        <taxon>core chlorophytes</taxon>
        <taxon>Trebouxiophyceae</taxon>
        <taxon>Trebouxiophyceae incertae sedis</taxon>
        <taxon>Coccomyxaceae</taxon>
        <taxon>Coccomyxa</taxon>
    </lineage>
</organism>
<proteinExistence type="inferred from homology"/>
<dbReference type="PRINTS" id="PR00727">
    <property type="entry name" value="LEADERPTASE"/>
</dbReference>
<dbReference type="EMBL" id="CAUYUE010000003">
    <property type="protein sequence ID" value="CAK0748900.1"/>
    <property type="molecule type" value="Genomic_DNA"/>
</dbReference>
<reference evidence="13 14" key="1">
    <citation type="submission" date="2023-10" db="EMBL/GenBank/DDBJ databases">
        <authorList>
            <person name="Maclean D."/>
            <person name="Macfadyen A."/>
        </authorList>
    </citation>
    <scope>NUCLEOTIDE SEQUENCE [LARGE SCALE GENOMIC DNA]</scope>
</reference>
<comment type="similarity">
    <text evidence="2">Belongs to the peptidase S26 family. IMP2 subfamily.</text>
</comment>
<dbReference type="NCBIfam" id="TIGR02227">
    <property type="entry name" value="sigpep_I_bact"/>
    <property type="match status" value="1"/>
</dbReference>
<dbReference type="PANTHER" id="PTHR46041:SF2">
    <property type="entry name" value="MITOCHONDRIAL INNER MEMBRANE PROTEASE SUBUNIT 2"/>
    <property type="match status" value="1"/>
</dbReference>
<dbReference type="GO" id="GO:0042720">
    <property type="term" value="C:mitochondrial inner membrane peptidase complex"/>
    <property type="evidence" value="ECO:0007669"/>
    <property type="project" value="InterPro"/>
</dbReference>
<accession>A0AAV1HUJ6</accession>
<dbReference type="Proteomes" id="UP001314263">
    <property type="component" value="Unassembled WGS sequence"/>
</dbReference>
<dbReference type="InterPro" id="IPR036286">
    <property type="entry name" value="LexA/Signal_pep-like_sf"/>
</dbReference>
<evidence type="ECO:0000256" key="11">
    <source>
        <dbReference type="PIRSR" id="PIRSR600223-1"/>
    </source>
</evidence>
<dbReference type="GO" id="GO:0006465">
    <property type="term" value="P:signal peptide processing"/>
    <property type="evidence" value="ECO:0007669"/>
    <property type="project" value="InterPro"/>
</dbReference>
<keyword evidence="8" id="KW-1133">Transmembrane helix</keyword>
<dbReference type="SUPFAM" id="SSF51306">
    <property type="entry name" value="LexA/Signal peptidase"/>
    <property type="match status" value="1"/>
</dbReference>
<comment type="subcellular location">
    <subcellularLocation>
        <location evidence="1">Mitochondrion inner membrane</location>
        <topology evidence="1">Single-pass membrane protein</topology>
    </subcellularLocation>
</comment>
<feature type="active site" evidence="11">
    <location>
        <position position="80"/>
    </location>
</feature>
<dbReference type="InterPro" id="IPR037730">
    <property type="entry name" value="IMP2"/>
</dbReference>
<feature type="domain" description="Peptidase S26" evidence="12">
    <location>
        <begin position="99"/>
        <end position="140"/>
    </location>
</feature>
<evidence type="ECO:0000256" key="10">
    <source>
        <dbReference type="ARBA" id="ARBA00023136"/>
    </source>
</evidence>
<evidence type="ECO:0000256" key="9">
    <source>
        <dbReference type="ARBA" id="ARBA00023128"/>
    </source>
</evidence>
<sequence>MYQIAWRVLKVTPILIAIEDCLYGPAFVKGRSMQPTLNSGEHDSNDLILADKWSIKLYRYRRGDVILLRSPEKPGTMLIKRLLALEGDWVTIPGSIEVEKIPKGHCWVEGDNPDMSTDSKSRFGPVPLALIEGRVPFILWPPSRAGRVNSHMPPGRLLVKNDEALNDQSRFGAL</sequence>
<evidence type="ECO:0000256" key="3">
    <source>
        <dbReference type="ARBA" id="ARBA00013650"/>
    </source>
</evidence>
<feature type="active site" evidence="11">
    <location>
        <position position="32"/>
    </location>
</feature>
<dbReference type="InterPro" id="IPR000223">
    <property type="entry name" value="Pept_S26A_signal_pept_1"/>
</dbReference>
<keyword evidence="4" id="KW-0645">Protease</keyword>
<evidence type="ECO:0000256" key="4">
    <source>
        <dbReference type="ARBA" id="ARBA00022670"/>
    </source>
</evidence>
<dbReference type="InterPro" id="IPR019533">
    <property type="entry name" value="Peptidase_S26"/>
</dbReference>
<gene>
    <name evidence="13" type="ORF">CVIRNUC_001869</name>
</gene>
<keyword evidence="9" id="KW-0496">Mitochondrion</keyword>
<evidence type="ECO:0000259" key="12">
    <source>
        <dbReference type="Pfam" id="PF10502"/>
    </source>
</evidence>
<keyword evidence="6" id="KW-0999">Mitochondrion inner membrane</keyword>
<dbReference type="CDD" id="cd06530">
    <property type="entry name" value="S26_SPase_I"/>
    <property type="match status" value="1"/>
</dbReference>
<dbReference type="AlphaFoldDB" id="A0AAV1HUJ6"/>
<name>A0AAV1HUJ6_9CHLO</name>
<evidence type="ECO:0000256" key="7">
    <source>
        <dbReference type="ARBA" id="ARBA00022801"/>
    </source>
</evidence>
<dbReference type="GO" id="GO:0006627">
    <property type="term" value="P:protein processing involved in protein targeting to mitochondrion"/>
    <property type="evidence" value="ECO:0007669"/>
    <property type="project" value="InterPro"/>
</dbReference>
<evidence type="ECO:0000313" key="14">
    <source>
        <dbReference type="Proteomes" id="UP001314263"/>
    </source>
</evidence>
<evidence type="ECO:0000256" key="2">
    <source>
        <dbReference type="ARBA" id="ARBA00007066"/>
    </source>
</evidence>
<evidence type="ECO:0000256" key="8">
    <source>
        <dbReference type="ARBA" id="ARBA00022989"/>
    </source>
</evidence>
<comment type="caution">
    <text evidence="13">The sequence shown here is derived from an EMBL/GenBank/DDBJ whole genome shotgun (WGS) entry which is preliminary data.</text>
</comment>
<protein>
    <recommendedName>
        <fullName evidence="3">Mitochondrial inner membrane protease subunit 2</fullName>
    </recommendedName>
</protein>
<feature type="domain" description="Peptidase S26" evidence="12">
    <location>
        <begin position="7"/>
        <end position="92"/>
    </location>
</feature>
<dbReference type="GO" id="GO:0004252">
    <property type="term" value="F:serine-type endopeptidase activity"/>
    <property type="evidence" value="ECO:0007669"/>
    <property type="project" value="InterPro"/>
</dbReference>
<keyword evidence="5" id="KW-0812">Transmembrane</keyword>
<dbReference type="FunFam" id="2.10.109.10:FF:000005">
    <property type="entry name" value="Mitochondrial inner membrane protease subunit"/>
    <property type="match status" value="1"/>
</dbReference>
<dbReference type="Pfam" id="PF10502">
    <property type="entry name" value="Peptidase_S26"/>
    <property type="match status" value="2"/>
</dbReference>
<keyword evidence="7" id="KW-0378">Hydrolase</keyword>